<dbReference type="Gene3D" id="3.90.1200.10">
    <property type="match status" value="1"/>
</dbReference>
<evidence type="ECO:0000259" key="1">
    <source>
        <dbReference type="Pfam" id="PF01636"/>
    </source>
</evidence>
<dbReference type="EMBL" id="JBEWLY010000013">
    <property type="protein sequence ID" value="MET1755486.1"/>
    <property type="molecule type" value="Genomic_DNA"/>
</dbReference>
<dbReference type="InterPro" id="IPR002575">
    <property type="entry name" value="Aminoglycoside_PTrfase"/>
</dbReference>
<dbReference type="RefSeq" id="WP_353983941.1">
    <property type="nucleotide sequence ID" value="NZ_JBEWLY010000013.1"/>
</dbReference>
<dbReference type="SUPFAM" id="SSF56112">
    <property type="entry name" value="Protein kinase-like (PK-like)"/>
    <property type="match status" value="1"/>
</dbReference>
<comment type="caution">
    <text evidence="2">The sequence shown here is derived from an EMBL/GenBank/DDBJ whole genome shotgun (WGS) entry which is preliminary data.</text>
</comment>
<reference evidence="2 3" key="1">
    <citation type="submission" date="2024-07" db="EMBL/GenBank/DDBJ databases">
        <title>Novosphingobium kalidii RD2P27.</title>
        <authorList>
            <person name="Sun J.-Q."/>
        </authorList>
    </citation>
    <scope>NUCLEOTIDE SEQUENCE [LARGE SCALE GENOMIC DNA]</scope>
    <source>
        <strain evidence="2 3">RD2P27</strain>
    </source>
</reference>
<sequence length="349" mass="39618">MSDVIVAPETRDLEDLSRDLKAWLESRMSEARDLRLENLAYPRGAGQSHETILFDAHWRENAENRSQGCVLRIRPEKFTVFPDNLFEEQYRIMKALADDGRVRVARPLWLEPDAGVLGKPFFIMEKKQGRVPVSIPPYARSGWLAEATPEQRRTLWRSAVTQLALIQKIPLDGLKFLEGPDGARQGLAQEWDKYRRFVAWLEEVEPQPILRAALARLEADWPECQLEGLVWGDARIGNMMFDDAFEVVAVMDWEQPSLGGALHDLAWFCVLSETMHGPNSAYGAPLEGMGSHDETVMLWEEVSGKCAAGLEWYEDFAQFKMTCTGVRLGHLRGTPMMDAQTMAKRLKVA</sequence>
<dbReference type="InterPro" id="IPR041726">
    <property type="entry name" value="ACAD10_11_N"/>
</dbReference>
<organism evidence="2 3">
    <name type="scientific">Novosphingobium kalidii</name>
    <dbReference type="NCBI Taxonomy" id="3230299"/>
    <lineage>
        <taxon>Bacteria</taxon>
        <taxon>Pseudomonadati</taxon>
        <taxon>Pseudomonadota</taxon>
        <taxon>Alphaproteobacteria</taxon>
        <taxon>Sphingomonadales</taxon>
        <taxon>Sphingomonadaceae</taxon>
        <taxon>Novosphingobium</taxon>
    </lineage>
</organism>
<accession>A0ABV2D0T3</accession>
<name>A0ABV2D0T3_9SPHN</name>
<dbReference type="Proteomes" id="UP001548713">
    <property type="component" value="Unassembled WGS sequence"/>
</dbReference>
<evidence type="ECO:0000313" key="2">
    <source>
        <dbReference type="EMBL" id="MET1755486.1"/>
    </source>
</evidence>
<proteinExistence type="predicted"/>
<feature type="domain" description="Aminoglycoside phosphotransferase" evidence="1">
    <location>
        <begin position="70"/>
        <end position="270"/>
    </location>
</feature>
<dbReference type="PANTHER" id="PTHR21310:SF40">
    <property type="entry name" value="AMINOGLYCOSIDE PHOSPHOTRANSFERASE DOMAIN-CONTAINING PROTEIN-RELATED"/>
    <property type="match status" value="1"/>
</dbReference>
<dbReference type="InterPro" id="IPR011009">
    <property type="entry name" value="Kinase-like_dom_sf"/>
</dbReference>
<dbReference type="PANTHER" id="PTHR21310">
    <property type="entry name" value="AMINOGLYCOSIDE PHOSPHOTRANSFERASE-RELATED-RELATED"/>
    <property type="match status" value="1"/>
</dbReference>
<dbReference type="InterPro" id="IPR051678">
    <property type="entry name" value="AGP_Transferase"/>
</dbReference>
<keyword evidence="3" id="KW-1185">Reference proteome</keyword>
<gene>
    <name evidence="2" type="ORF">ABVV53_08435</name>
</gene>
<evidence type="ECO:0000313" key="3">
    <source>
        <dbReference type="Proteomes" id="UP001548713"/>
    </source>
</evidence>
<dbReference type="Gene3D" id="3.30.200.20">
    <property type="entry name" value="Phosphorylase Kinase, domain 1"/>
    <property type="match status" value="1"/>
</dbReference>
<dbReference type="Pfam" id="PF01636">
    <property type="entry name" value="APH"/>
    <property type="match status" value="1"/>
</dbReference>
<dbReference type="CDD" id="cd05154">
    <property type="entry name" value="ACAD10_11_N-like"/>
    <property type="match status" value="1"/>
</dbReference>
<protein>
    <submittedName>
        <fullName evidence="2">Phosphotransferase family protein</fullName>
    </submittedName>
</protein>